<evidence type="ECO:0000313" key="1">
    <source>
        <dbReference type="EMBL" id="EYC13434.1"/>
    </source>
</evidence>
<accession>A0A016UDN2</accession>
<comment type="caution">
    <text evidence="1">The sequence shown here is derived from an EMBL/GenBank/DDBJ whole genome shotgun (WGS) entry which is preliminary data.</text>
</comment>
<keyword evidence="2" id="KW-1185">Reference proteome</keyword>
<sequence>MHPSHTLLWSCVGVRSRRVTNDTDTYRSSSESDVSYSDVDRYVSFVIRQDQTPMCYKHSLTVYLYPAFSL</sequence>
<name>A0A016UDN2_9BILA</name>
<organism evidence="1 2">
    <name type="scientific">Ancylostoma ceylanicum</name>
    <dbReference type="NCBI Taxonomy" id="53326"/>
    <lineage>
        <taxon>Eukaryota</taxon>
        <taxon>Metazoa</taxon>
        <taxon>Ecdysozoa</taxon>
        <taxon>Nematoda</taxon>
        <taxon>Chromadorea</taxon>
        <taxon>Rhabditida</taxon>
        <taxon>Rhabditina</taxon>
        <taxon>Rhabditomorpha</taxon>
        <taxon>Strongyloidea</taxon>
        <taxon>Ancylostomatidae</taxon>
        <taxon>Ancylostomatinae</taxon>
        <taxon>Ancylostoma</taxon>
    </lineage>
</organism>
<evidence type="ECO:0000313" key="2">
    <source>
        <dbReference type="Proteomes" id="UP000024635"/>
    </source>
</evidence>
<protein>
    <submittedName>
        <fullName evidence="1">Uncharacterized protein</fullName>
    </submittedName>
</protein>
<proteinExistence type="predicted"/>
<dbReference type="EMBL" id="JARK01001380">
    <property type="protein sequence ID" value="EYC13434.1"/>
    <property type="molecule type" value="Genomic_DNA"/>
</dbReference>
<gene>
    <name evidence="1" type="primary">Acey_s0044.g990</name>
    <name evidence="1" type="ORF">Y032_0044g990</name>
</gene>
<dbReference type="AlphaFoldDB" id="A0A016UDN2"/>
<reference evidence="2" key="1">
    <citation type="journal article" date="2015" name="Nat. Genet.">
        <title>The genome and transcriptome of the zoonotic hookworm Ancylostoma ceylanicum identify infection-specific gene families.</title>
        <authorList>
            <person name="Schwarz E.M."/>
            <person name="Hu Y."/>
            <person name="Antoshechkin I."/>
            <person name="Miller M.M."/>
            <person name="Sternberg P.W."/>
            <person name="Aroian R.V."/>
        </authorList>
    </citation>
    <scope>NUCLEOTIDE SEQUENCE</scope>
    <source>
        <strain evidence="2">HY135</strain>
    </source>
</reference>
<dbReference type="Proteomes" id="UP000024635">
    <property type="component" value="Unassembled WGS sequence"/>
</dbReference>